<accession>A0AB37A0Q9</accession>
<dbReference type="InterPro" id="IPR023203">
    <property type="entry name" value="TTHA0068_sf"/>
</dbReference>
<dbReference type="SUPFAM" id="SSF140663">
    <property type="entry name" value="TTHA0068-like"/>
    <property type="match status" value="1"/>
</dbReference>
<organism evidence="1 2">
    <name type="scientific">Malaciobacter marinus</name>
    <dbReference type="NCBI Taxonomy" id="505249"/>
    <lineage>
        <taxon>Bacteria</taxon>
        <taxon>Pseudomonadati</taxon>
        <taxon>Campylobacterota</taxon>
        <taxon>Epsilonproteobacteria</taxon>
        <taxon>Campylobacterales</taxon>
        <taxon>Arcobacteraceae</taxon>
        <taxon>Malaciobacter</taxon>
    </lineage>
</organism>
<proteinExistence type="predicted"/>
<dbReference type="Proteomes" id="UP000239861">
    <property type="component" value="Unassembled WGS sequence"/>
</dbReference>
<evidence type="ECO:0000313" key="2">
    <source>
        <dbReference type="Proteomes" id="UP000239861"/>
    </source>
</evidence>
<dbReference type="Pfam" id="PF03745">
    <property type="entry name" value="DUF309"/>
    <property type="match status" value="1"/>
</dbReference>
<comment type="caution">
    <text evidence="1">The sequence shown here is derived from an EMBL/GenBank/DDBJ whole genome shotgun (WGS) entry which is preliminary data.</text>
</comment>
<dbReference type="RefSeq" id="WP_099344372.1">
    <property type="nucleotide sequence ID" value="NZ_CP157576.1"/>
</dbReference>
<sequence length="108" mass="12719">MNNKKPIDNFIEALQEHKFVEAHEILEDDWKTFKKQGLKLEAKAIQGLINGATALALYHIKKRPDGFKKVWPVYLKYKPLLTNAKINNKNRFFYACKILEEKKEELTE</sequence>
<reference evidence="1 2" key="1">
    <citation type="submission" date="2018-02" db="EMBL/GenBank/DDBJ databases">
        <title>Subsurface microbial communities from deep shales in Ohio and West Virginia, USA.</title>
        <authorList>
            <person name="Wrighton K."/>
        </authorList>
    </citation>
    <scope>NUCLEOTIDE SEQUENCE [LARGE SCALE GENOMIC DNA]</scope>
    <source>
        <strain evidence="1 2">MARC-MIP3H16</strain>
    </source>
</reference>
<evidence type="ECO:0000313" key="1">
    <source>
        <dbReference type="EMBL" id="PPK63004.1"/>
    </source>
</evidence>
<dbReference type="EMBL" id="PTIW01000001">
    <property type="protein sequence ID" value="PPK63004.1"/>
    <property type="molecule type" value="Genomic_DNA"/>
</dbReference>
<dbReference type="AlphaFoldDB" id="A0AB37A0Q9"/>
<gene>
    <name evidence="1" type="ORF">B0F89_101204</name>
</gene>
<protein>
    <recommendedName>
        <fullName evidence="3">DUF309 domain-containing protein</fullName>
    </recommendedName>
</protein>
<evidence type="ECO:0008006" key="3">
    <source>
        <dbReference type="Google" id="ProtNLM"/>
    </source>
</evidence>
<name>A0AB37A0Q9_9BACT</name>
<dbReference type="Gene3D" id="1.10.3450.10">
    <property type="entry name" value="TTHA0068-like"/>
    <property type="match status" value="1"/>
</dbReference>
<dbReference type="InterPro" id="IPR005500">
    <property type="entry name" value="DUF309"/>
</dbReference>